<feature type="transmembrane region" description="Helical" evidence="2">
    <location>
        <begin position="152"/>
        <end position="176"/>
    </location>
</feature>
<dbReference type="EMBL" id="OW152837">
    <property type="protein sequence ID" value="CAH2057853.1"/>
    <property type="molecule type" value="Genomic_DNA"/>
</dbReference>
<feature type="region of interest" description="Disordered" evidence="1">
    <location>
        <begin position="625"/>
        <end position="647"/>
    </location>
</feature>
<feature type="transmembrane region" description="Helical" evidence="2">
    <location>
        <begin position="229"/>
        <end position="251"/>
    </location>
</feature>
<dbReference type="Pfam" id="PF01757">
    <property type="entry name" value="Acyl_transf_3"/>
    <property type="match status" value="1"/>
</dbReference>
<dbReference type="InterPro" id="IPR002656">
    <property type="entry name" value="Acyl_transf_3_dom"/>
</dbReference>
<dbReference type="PANTHER" id="PTHR11161">
    <property type="entry name" value="O-ACYLTRANSFERASE"/>
    <property type="match status" value="1"/>
</dbReference>
<keyword evidence="2" id="KW-1133">Transmembrane helix</keyword>
<evidence type="ECO:0000259" key="3">
    <source>
        <dbReference type="Pfam" id="PF01757"/>
    </source>
</evidence>
<feature type="transmembrane region" description="Helical" evidence="2">
    <location>
        <begin position="488"/>
        <end position="508"/>
    </location>
</feature>
<feature type="transmembrane region" description="Helical" evidence="2">
    <location>
        <begin position="456"/>
        <end position="476"/>
    </location>
</feature>
<evidence type="ECO:0000313" key="5">
    <source>
        <dbReference type="Proteomes" id="UP000837857"/>
    </source>
</evidence>
<feature type="non-terminal residue" evidence="4">
    <location>
        <position position="647"/>
    </location>
</feature>
<proteinExistence type="predicted"/>
<evidence type="ECO:0000256" key="1">
    <source>
        <dbReference type="SAM" id="MobiDB-lite"/>
    </source>
</evidence>
<feature type="transmembrane region" description="Helical" evidence="2">
    <location>
        <begin position="321"/>
        <end position="340"/>
    </location>
</feature>
<reference evidence="4" key="1">
    <citation type="submission" date="2022-03" db="EMBL/GenBank/DDBJ databases">
        <authorList>
            <person name="Martin H S."/>
        </authorList>
    </citation>
    <scope>NUCLEOTIDE SEQUENCE</scope>
</reference>
<keyword evidence="5" id="KW-1185">Reference proteome</keyword>
<dbReference type="PANTHER" id="PTHR11161:SF0">
    <property type="entry name" value="O-ACYLTRANSFERASE LIKE PROTEIN"/>
    <property type="match status" value="1"/>
</dbReference>
<dbReference type="InterPro" id="IPR052728">
    <property type="entry name" value="O2_lipid_transport_reg"/>
</dbReference>
<evidence type="ECO:0000256" key="2">
    <source>
        <dbReference type="SAM" id="Phobius"/>
    </source>
</evidence>
<accession>A0ABN8IHX3</accession>
<feature type="transmembrane region" description="Helical" evidence="2">
    <location>
        <begin position="188"/>
        <end position="208"/>
    </location>
</feature>
<evidence type="ECO:0000313" key="4">
    <source>
        <dbReference type="EMBL" id="CAH2057853.1"/>
    </source>
</evidence>
<feature type="transmembrane region" description="Helical" evidence="2">
    <location>
        <begin position="528"/>
        <end position="555"/>
    </location>
</feature>
<feature type="transmembrane region" description="Helical" evidence="2">
    <location>
        <begin position="291"/>
        <end position="312"/>
    </location>
</feature>
<feature type="transmembrane region" description="Helical" evidence="2">
    <location>
        <begin position="414"/>
        <end position="436"/>
    </location>
</feature>
<keyword evidence="2" id="KW-0812">Transmembrane</keyword>
<feature type="transmembrane region" description="Helical" evidence="2">
    <location>
        <begin position="374"/>
        <end position="393"/>
    </location>
</feature>
<sequence length="647" mass="73504">MYTLTIPLKAISIGLLNISQIQTEYNFKFNTLSWGVCVPAVCRTPSIDRFIRTLFRLSHMGTVNRQPEIKIQDCQVSRTPPGNRTGLYLLMLSALLLVVITTICTYFTRKCDTSKSNRIVMKIVSAFDLRSNAADLMSTGKDDIKVMHGIRFLTAFIVVVLHVMFINIMATAGNALDMNDDFKRYASFLSHTSVVVDTYFMMSGLLLMKSFKPETGRSISPFKMLLKRYFRLIWVFIVIILVAVTATPYLYGGPLWPKYAKVEKEACEKTWWVGLLMLGNYVSTRDICMQITWYVPADYHLAALSTILYWLYQKNRRGGQYLFGLVTVISLLLPGVYTFINKLDAVTVFDYETIADNRKYITDAPMYVYSHIRASPYFVGLIAGYILSVYKPTNYRNVISTVEPLTDCYSLQKYSILCFTTVMALSGGILVMGPAYRFREYNALESAFFAALNRPIWAALMAAFILLCEYGTLPLVTDFLGWSVFAPLSKLSFGIYMCHYFFVMRLTLDLRTPAWHDLFRLVQDSLGILVVSSVLSLYLTLFLESPLNNLVALVLKTKSKAAKDNTAKIDAATLKHDSLKDNAINNAATIEEIRFTAMKNEFRKENTVGNMNGIDNKGYTAEANEEVPKSRETQHCGMQETEWRQDF</sequence>
<keyword evidence="2" id="KW-0472">Membrane</keyword>
<organism evidence="4 5">
    <name type="scientific">Iphiclides podalirius</name>
    <name type="common">scarce swallowtail</name>
    <dbReference type="NCBI Taxonomy" id="110791"/>
    <lineage>
        <taxon>Eukaryota</taxon>
        <taxon>Metazoa</taxon>
        <taxon>Ecdysozoa</taxon>
        <taxon>Arthropoda</taxon>
        <taxon>Hexapoda</taxon>
        <taxon>Insecta</taxon>
        <taxon>Pterygota</taxon>
        <taxon>Neoptera</taxon>
        <taxon>Endopterygota</taxon>
        <taxon>Lepidoptera</taxon>
        <taxon>Glossata</taxon>
        <taxon>Ditrysia</taxon>
        <taxon>Papilionoidea</taxon>
        <taxon>Papilionidae</taxon>
        <taxon>Papilioninae</taxon>
        <taxon>Iphiclides</taxon>
    </lineage>
</organism>
<protein>
    <recommendedName>
        <fullName evidence="3">Acyltransferase 3 domain-containing protein</fullName>
    </recommendedName>
</protein>
<feature type="transmembrane region" description="Helical" evidence="2">
    <location>
        <begin position="87"/>
        <end position="108"/>
    </location>
</feature>
<dbReference type="Proteomes" id="UP000837857">
    <property type="component" value="Chromosome 25"/>
</dbReference>
<gene>
    <name evidence="4" type="ORF">IPOD504_LOCUS10335</name>
</gene>
<name>A0ABN8IHX3_9NEOP</name>
<feature type="domain" description="Acyltransferase 3" evidence="3">
    <location>
        <begin position="148"/>
        <end position="542"/>
    </location>
</feature>